<dbReference type="EMBL" id="RRCN01000001">
    <property type="protein sequence ID" value="RRJ66399.1"/>
    <property type="molecule type" value="Genomic_DNA"/>
</dbReference>
<organism evidence="1 2">
    <name type="scientific">Paenibacillus oralis</name>
    <dbReference type="NCBI Taxonomy" id="2490856"/>
    <lineage>
        <taxon>Bacteria</taxon>
        <taxon>Bacillati</taxon>
        <taxon>Bacillota</taxon>
        <taxon>Bacilli</taxon>
        <taxon>Bacillales</taxon>
        <taxon>Paenibacillaceae</taxon>
        <taxon>Paenibacillus</taxon>
    </lineage>
</organism>
<dbReference type="OrthoDB" id="2605599at2"/>
<dbReference type="AlphaFoldDB" id="A0A3P3UA12"/>
<comment type="caution">
    <text evidence="1">The sequence shown here is derived from an EMBL/GenBank/DDBJ whole genome shotgun (WGS) entry which is preliminary data.</text>
</comment>
<accession>A0A3P3UA12</accession>
<protein>
    <submittedName>
        <fullName evidence="1">Uncharacterized protein</fullName>
    </submittedName>
</protein>
<sequence>MTTQKTTAAKVNTRSRKKKVTLDSLIQEAAQFEKLKKVSFEDGRYTEIYVHFSPTRIDQMLSDFAEFTSEYSQKFGELKDNRILDYLHMHILLYFSKLTTQLDFNFEDKVSVLNNILNSDLAEKIFDSFDKAEIQKVYDRMWKKLDAYQELVKTNKDMQQQLYNYINDSNLENKDMIMNVMFGQKSN</sequence>
<gene>
    <name evidence="1" type="ORF">EHV15_28365</name>
</gene>
<name>A0A3P3UA12_9BACL</name>
<evidence type="ECO:0000313" key="2">
    <source>
        <dbReference type="Proteomes" id="UP000267017"/>
    </source>
</evidence>
<dbReference type="RefSeq" id="WP_128634185.1">
    <property type="nucleotide sequence ID" value="NZ_RRCN01000001.1"/>
</dbReference>
<dbReference type="Proteomes" id="UP000267017">
    <property type="component" value="Unassembled WGS sequence"/>
</dbReference>
<reference evidence="1 2" key="1">
    <citation type="submission" date="2018-11" db="EMBL/GenBank/DDBJ databases">
        <title>Genome sequencing of Paenibacillus sp. KCOM 3021 (= ChDC PVNT-B20).</title>
        <authorList>
            <person name="Kook J.-K."/>
            <person name="Park S.-N."/>
            <person name="Lim Y.K."/>
        </authorList>
    </citation>
    <scope>NUCLEOTIDE SEQUENCE [LARGE SCALE GENOMIC DNA]</scope>
    <source>
        <strain evidence="1 2">KCOM 3021</strain>
    </source>
</reference>
<keyword evidence="2" id="KW-1185">Reference proteome</keyword>
<proteinExistence type="predicted"/>
<evidence type="ECO:0000313" key="1">
    <source>
        <dbReference type="EMBL" id="RRJ66399.1"/>
    </source>
</evidence>